<keyword evidence="3 6" id="KW-0479">Metal-binding</keyword>
<reference evidence="10" key="1">
    <citation type="submission" date="2016-10" db="EMBL/GenBank/DDBJ databases">
        <authorList>
            <person name="Varghese N."/>
            <person name="Submissions S."/>
        </authorList>
    </citation>
    <scope>NUCLEOTIDE SEQUENCE [LARGE SCALE GENOMIC DNA]</scope>
    <source>
        <strain evidence="10">CGMCC 1.1761</strain>
    </source>
</reference>
<dbReference type="InterPro" id="IPR009056">
    <property type="entry name" value="Cyt_c-like_dom"/>
</dbReference>
<feature type="chain" id="PRO_5011488701" evidence="7">
    <location>
        <begin position="29"/>
        <end position="142"/>
    </location>
</feature>
<dbReference type="Gene3D" id="1.10.760.10">
    <property type="entry name" value="Cytochrome c-like domain"/>
    <property type="match status" value="1"/>
</dbReference>
<feature type="domain" description="Cytochrome c" evidence="8">
    <location>
        <begin position="33"/>
        <end position="136"/>
    </location>
</feature>
<name>A0A1G4UE22_9HYPH</name>
<evidence type="ECO:0000256" key="3">
    <source>
        <dbReference type="ARBA" id="ARBA00022723"/>
    </source>
</evidence>
<dbReference type="GO" id="GO:0046872">
    <property type="term" value="F:metal ion binding"/>
    <property type="evidence" value="ECO:0007669"/>
    <property type="project" value="UniProtKB-KW"/>
</dbReference>
<dbReference type="Proteomes" id="UP000198889">
    <property type="component" value="Unassembled WGS sequence"/>
</dbReference>
<dbReference type="Pfam" id="PF00034">
    <property type="entry name" value="Cytochrom_C"/>
    <property type="match status" value="1"/>
</dbReference>
<evidence type="ECO:0000313" key="9">
    <source>
        <dbReference type="EMBL" id="SCW91827.1"/>
    </source>
</evidence>
<evidence type="ECO:0000256" key="5">
    <source>
        <dbReference type="ARBA" id="ARBA00023004"/>
    </source>
</evidence>
<keyword evidence="1" id="KW-0813">Transport</keyword>
<evidence type="ECO:0000256" key="1">
    <source>
        <dbReference type="ARBA" id="ARBA00022448"/>
    </source>
</evidence>
<dbReference type="PANTHER" id="PTHR11961">
    <property type="entry name" value="CYTOCHROME C"/>
    <property type="match status" value="1"/>
</dbReference>
<gene>
    <name evidence="9" type="ORF">SAMN05660859_3745</name>
</gene>
<evidence type="ECO:0000256" key="6">
    <source>
        <dbReference type="PROSITE-ProRule" id="PRU00433"/>
    </source>
</evidence>
<keyword evidence="7" id="KW-0732">Signal</keyword>
<organism evidence="9 10">
    <name type="scientific">Ancylobacter rudongensis</name>
    <dbReference type="NCBI Taxonomy" id="177413"/>
    <lineage>
        <taxon>Bacteria</taxon>
        <taxon>Pseudomonadati</taxon>
        <taxon>Pseudomonadota</taxon>
        <taxon>Alphaproteobacteria</taxon>
        <taxon>Hyphomicrobiales</taxon>
        <taxon>Xanthobacteraceae</taxon>
        <taxon>Ancylobacter</taxon>
    </lineage>
</organism>
<evidence type="ECO:0000256" key="2">
    <source>
        <dbReference type="ARBA" id="ARBA00022617"/>
    </source>
</evidence>
<keyword evidence="5 6" id="KW-0408">Iron</keyword>
<evidence type="ECO:0000256" key="7">
    <source>
        <dbReference type="SAM" id="SignalP"/>
    </source>
</evidence>
<evidence type="ECO:0000259" key="8">
    <source>
        <dbReference type="PROSITE" id="PS51007"/>
    </source>
</evidence>
<dbReference type="InterPro" id="IPR002327">
    <property type="entry name" value="Cyt_c_1A/1B"/>
</dbReference>
<dbReference type="GO" id="GO:0009055">
    <property type="term" value="F:electron transfer activity"/>
    <property type="evidence" value="ECO:0007669"/>
    <property type="project" value="InterPro"/>
</dbReference>
<proteinExistence type="predicted"/>
<dbReference type="EMBL" id="FMTP01000007">
    <property type="protein sequence ID" value="SCW91827.1"/>
    <property type="molecule type" value="Genomic_DNA"/>
</dbReference>
<keyword evidence="2 6" id="KW-0349">Heme</keyword>
<dbReference type="PROSITE" id="PS51007">
    <property type="entry name" value="CYTC"/>
    <property type="match status" value="1"/>
</dbReference>
<evidence type="ECO:0000256" key="4">
    <source>
        <dbReference type="ARBA" id="ARBA00022982"/>
    </source>
</evidence>
<dbReference type="RefSeq" id="WP_091442751.1">
    <property type="nucleotide sequence ID" value="NZ_FMTP01000007.1"/>
</dbReference>
<keyword evidence="10" id="KW-1185">Reference proteome</keyword>
<dbReference type="STRING" id="177413.SAMN05660859_3745"/>
<dbReference type="AlphaFoldDB" id="A0A1G4UE22"/>
<feature type="signal peptide" evidence="7">
    <location>
        <begin position="1"/>
        <end position="28"/>
    </location>
</feature>
<sequence>MTIAWKDAMNRFVTTAALLVLGTTAALAQSPEGDPDKGANVFKKCMACHAIGENAKNKVGPELNGIVGRKMGSVEGFNYSDTLKEHNAKGDVWTAEVLSAYLENPKGYMPGVKMVFAGLPKETDRANLEAYLAQFNLDGTKK</sequence>
<dbReference type="InterPro" id="IPR036909">
    <property type="entry name" value="Cyt_c-like_dom_sf"/>
</dbReference>
<evidence type="ECO:0000313" key="10">
    <source>
        <dbReference type="Proteomes" id="UP000198889"/>
    </source>
</evidence>
<accession>A0A1G4UE22</accession>
<protein>
    <submittedName>
        <fullName evidence="9">Cytochrome c</fullName>
    </submittedName>
</protein>
<dbReference type="GO" id="GO:0020037">
    <property type="term" value="F:heme binding"/>
    <property type="evidence" value="ECO:0007669"/>
    <property type="project" value="InterPro"/>
</dbReference>
<keyword evidence="4" id="KW-0249">Electron transport</keyword>
<dbReference type="SUPFAM" id="SSF46626">
    <property type="entry name" value="Cytochrome c"/>
    <property type="match status" value="1"/>
</dbReference>
<dbReference type="PRINTS" id="PR00604">
    <property type="entry name" value="CYTCHRMECIAB"/>
</dbReference>